<gene>
    <name evidence="4" type="ORF">AC625_00150</name>
</gene>
<dbReference type="Pfam" id="PF06725">
    <property type="entry name" value="3D"/>
    <property type="match status" value="1"/>
</dbReference>
<protein>
    <recommendedName>
        <fullName evidence="3">G5 domain-containing protein</fullName>
    </recommendedName>
</protein>
<evidence type="ECO:0000313" key="4">
    <source>
        <dbReference type="EMBL" id="KMY48149.1"/>
    </source>
</evidence>
<dbReference type="Pfam" id="PF03990">
    <property type="entry name" value="DUF348"/>
    <property type="match status" value="3"/>
</dbReference>
<feature type="domain" description="G5" evidence="3">
    <location>
        <begin position="205"/>
        <end position="285"/>
    </location>
</feature>
<accession>A0A0K9GN96</accession>
<dbReference type="Proteomes" id="UP000037146">
    <property type="component" value="Unassembled WGS sequence"/>
</dbReference>
<keyword evidence="5" id="KW-1185">Reference proteome</keyword>
<dbReference type="InterPro" id="IPR051933">
    <property type="entry name" value="Resuscitation_pf_RpfB"/>
</dbReference>
<keyword evidence="2" id="KW-1133">Transmembrane helix</keyword>
<dbReference type="InterPro" id="IPR007137">
    <property type="entry name" value="DUF348"/>
</dbReference>
<keyword evidence="1" id="KW-0732">Signal</keyword>
<dbReference type="AlphaFoldDB" id="A0A0K9GN96"/>
<dbReference type="GO" id="GO:0019867">
    <property type="term" value="C:outer membrane"/>
    <property type="evidence" value="ECO:0007669"/>
    <property type="project" value="InterPro"/>
</dbReference>
<dbReference type="STRING" id="1679170.AC625_00150"/>
<dbReference type="SMART" id="SM01208">
    <property type="entry name" value="G5"/>
    <property type="match status" value="1"/>
</dbReference>
<dbReference type="InterPro" id="IPR011098">
    <property type="entry name" value="G5_dom"/>
</dbReference>
<dbReference type="InterPro" id="IPR036908">
    <property type="entry name" value="RlpA-like_sf"/>
</dbReference>
<evidence type="ECO:0000256" key="1">
    <source>
        <dbReference type="ARBA" id="ARBA00022729"/>
    </source>
</evidence>
<dbReference type="InterPro" id="IPR010611">
    <property type="entry name" value="3D_dom"/>
</dbReference>
<reference evidence="5" key="1">
    <citation type="submission" date="2015-07" db="EMBL/GenBank/DDBJ databases">
        <title>Genome sequencing project for genomic taxonomy and phylogenomics of Bacillus-like bacteria.</title>
        <authorList>
            <person name="Liu B."/>
            <person name="Wang J."/>
            <person name="Zhu Y."/>
            <person name="Liu G."/>
            <person name="Chen Q."/>
            <person name="Chen Z."/>
            <person name="Lan J."/>
            <person name="Che J."/>
            <person name="Ge C."/>
            <person name="Shi H."/>
            <person name="Pan Z."/>
            <person name="Liu X."/>
        </authorList>
    </citation>
    <scope>NUCLEOTIDE SEQUENCE [LARGE SCALE GENOMIC DNA]</scope>
    <source>
        <strain evidence="5">FJAT-27997</strain>
    </source>
</reference>
<dbReference type="CDD" id="cd22786">
    <property type="entry name" value="DPBB_YuiC-like"/>
    <property type="match status" value="1"/>
</dbReference>
<dbReference type="PANTHER" id="PTHR39160">
    <property type="entry name" value="CELL WALL-BINDING PROTEIN YOCH"/>
    <property type="match status" value="1"/>
</dbReference>
<dbReference type="PANTHER" id="PTHR39160:SF4">
    <property type="entry name" value="RESUSCITATION-PROMOTING FACTOR RPFB"/>
    <property type="match status" value="1"/>
</dbReference>
<dbReference type="Pfam" id="PF07501">
    <property type="entry name" value="G5"/>
    <property type="match status" value="1"/>
</dbReference>
<sequence length="396" mass="43158">MKNLIPKSFGKKRIAIVLGSTIIVAASVGMLLYQGTKNTVSLTLNGQKTIVKTHAATVNDILAEFEITAKAEDYIHPSKDSIIKDGLEVEWRPAQQVKLNVDGKETVIWTTAKKVEGFLSEQKLDVAEHDKLSLSKDTKIEDNMQIAIEKAFPIKLIVGGSEQQVWSTSTTVADFLRKQGVGLNELDRVEPQLAENVQPQNIVNVIRIEKVTDVVEEPVQFATITKKDHSLHEGKEKVISEGKNGLLSKQFEVTKENGKEVARAFISEKVVTEKTDKVVAVGTKQLVAQVSRGEDNSQGSGREIYVSSTAYTAGCNGCSGTTATGINLKQNPNAKVIAVDPNIIPLGTKVYVEGYGYAVAADKGGAIKGHKIDVFFPSKSDAYRWGVKKVKIRVLN</sequence>
<organism evidence="4 5">
    <name type="scientific">Peribacillus loiseleuriae</name>
    <dbReference type="NCBI Taxonomy" id="1679170"/>
    <lineage>
        <taxon>Bacteria</taxon>
        <taxon>Bacillati</taxon>
        <taxon>Bacillota</taxon>
        <taxon>Bacilli</taxon>
        <taxon>Bacillales</taxon>
        <taxon>Bacillaceae</taxon>
        <taxon>Peribacillus</taxon>
    </lineage>
</organism>
<proteinExistence type="predicted"/>
<feature type="transmembrane region" description="Helical" evidence="2">
    <location>
        <begin position="12"/>
        <end position="33"/>
    </location>
</feature>
<evidence type="ECO:0000256" key="2">
    <source>
        <dbReference type="SAM" id="Phobius"/>
    </source>
</evidence>
<keyword evidence="2" id="KW-0472">Membrane</keyword>
<dbReference type="PATRIC" id="fig|1679170.3.peg.31"/>
<name>A0A0K9GN96_9BACI</name>
<comment type="caution">
    <text evidence="4">The sequence shown here is derived from an EMBL/GenBank/DDBJ whole genome shotgun (WGS) entry which is preliminary data.</text>
</comment>
<dbReference type="GO" id="GO:0009254">
    <property type="term" value="P:peptidoglycan turnover"/>
    <property type="evidence" value="ECO:0007669"/>
    <property type="project" value="InterPro"/>
</dbReference>
<dbReference type="GO" id="GO:0004553">
    <property type="term" value="F:hydrolase activity, hydrolyzing O-glycosyl compounds"/>
    <property type="evidence" value="ECO:0007669"/>
    <property type="project" value="InterPro"/>
</dbReference>
<evidence type="ECO:0000259" key="3">
    <source>
        <dbReference type="PROSITE" id="PS51109"/>
    </source>
</evidence>
<dbReference type="SUPFAM" id="SSF50685">
    <property type="entry name" value="Barwin-like endoglucanases"/>
    <property type="match status" value="1"/>
</dbReference>
<dbReference type="EMBL" id="LFZW01000001">
    <property type="protein sequence ID" value="KMY48149.1"/>
    <property type="molecule type" value="Genomic_DNA"/>
</dbReference>
<keyword evidence="2" id="KW-0812">Transmembrane</keyword>
<dbReference type="OrthoDB" id="9798935at2"/>
<dbReference type="Gene3D" id="2.20.230.10">
    <property type="entry name" value="Resuscitation-promoting factor rpfb"/>
    <property type="match status" value="1"/>
</dbReference>
<dbReference type="PROSITE" id="PS51109">
    <property type="entry name" value="G5"/>
    <property type="match status" value="1"/>
</dbReference>
<evidence type="ECO:0000313" key="5">
    <source>
        <dbReference type="Proteomes" id="UP000037146"/>
    </source>
</evidence>
<dbReference type="Gene3D" id="2.40.40.10">
    <property type="entry name" value="RlpA-like domain"/>
    <property type="match status" value="1"/>
</dbReference>